<sequence length="141" mass="14575">MSKGPAARRVDSSWIAAAAEAVVISADFISPGAQLGCAAFTSAATPDTWGQAMEVPDITLNPVRRGSDRRQDGPVEPVHAASTLTPGARRSGFRTRATAALGPREENDATAGAGRPRSVPSEKITAVGSLLLAMYLSMDLA</sequence>
<dbReference type="OrthoDB" id="1536506at2759"/>
<protein>
    <submittedName>
        <fullName evidence="2">Uncharacterized protein</fullName>
    </submittedName>
</protein>
<evidence type="ECO:0000256" key="1">
    <source>
        <dbReference type="SAM" id="MobiDB-lite"/>
    </source>
</evidence>
<keyword evidence="3" id="KW-1185">Reference proteome</keyword>
<dbReference type="AlphaFoldDB" id="A0A7I8KN36"/>
<evidence type="ECO:0000313" key="2">
    <source>
        <dbReference type="EMBL" id="CAA7398706.1"/>
    </source>
</evidence>
<dbReference type="EMBL" id="LR746269">
    <property type="protein sequence ID" value="CAA7398706.1"/>
    <property type="molecule type" value="Genomic_DNA"/>
</dbReference>
<dbReference type="Proteomes" id="UP000663760">
    <property type="component" value="Chromosome 6"/>
</dbReference>
<accession>A0A7I8KN36</accession>
<feature type="region of interest" description="Disordered" evidence="1">
    <location>
        <begin position="63"/>
        <end position="120"/>
    </location>
</feature>
<gene>
    <name evidence="2" type="ORF">SI8410_06009371</name>
</gene>
<reference evidence="2" key="1">
    <citation type="submission" date="2020-02" db="EMBL/GenBank/DDBJ databases">
        <authorList>
            <person name="Scholz U."/>
            <person name="Mascher M."/>
            <person name="Fiebig A."/>
        </authorList>
    </citation>
    <scope>NUCLEOTIDE SEQUENCE</scope>
</reference>
<evidence type="ECO:0000313" key="3">
    <source>
        <dbReference type="Proteomes" id="UP000663760"/>
    </source>
</evidence>
<organism evidence="2 3">
    <name type="scientific">Spirodela intermedia</name>
    <name type="common">Intermediate duckweed</name>
    <dbReference type="NCBI Taxonomy" id="51605"/>
    <lineage>
        <taxon>Eukaryota</taxon>
        <taxon>Viridiplantae</taxon>
        <taxon>Streptophyta</taxon>
        <taxon>Embryophyta</taxon>
        <taxon>Tracheophyta</taxon>
        <taxon>Spermatophyta</taxon>
        <taxon>Magnoliopsida</taxon>
        <taxon>Liliopsida</taxon>
        <taxon>Araceae</taxon>
        <taxon>Lemnoideae</taxon>
        <taxon>Spirodela</taxon>
    </lineage>
</organism>
<proteinExistence type="predicted"/>
<name>A0A7I8KN36_SPIIN</name>